<proteinExistence type="evidence at transcript level"/>
<accession>F2DEH1</accession>
<keyword evidence="2" id="KW-0732">Signal</keyword>
<dbReference type="PANTHER" id="PTHR35559:SF1">
    <property type="entry name" value="CHITIN-BINDING TYPE-4 DOMAIN-CONTAINING PROTEIN"/>
    <property type="match status" value="1"/>
</dbReference>
<reference evidence="3" key="1">
    <citation type="journal article" date="2011" name="Plant Physiol.">
        <title>Comprehensive sequence analysis of 24,783 barley full-length cDNAs derived from 12 clone libraries.</title>
        <authorList>
            <person name="Matsumoto T."/>
            <person name="Tanaka T."/>
            <person name="Sakai H."/>
            <person name="Amano N."/>
            <person name="Kanamori H."/>
            <person name="Kurita K."/>
            <person name="Kikuta A."/>
            <person name="Kamiya K."/>
            <person name="Yamamoto M."/>
            <person name="Ikawa H."/>
            <person name="Fujii N."/>
            <person name="Hori K."/>
            <person name="Itoh T."/>
            <person name="Sato K."/>
        </authorList>
    </citation>
    <scope>NUCLEOTIDE SEQUENCE</scope>
    <source>
        <tissue evidence="3">Shoot and root</tissue>
    </source>
</reference>
<name>F2DEH1_HORVV</name>
<feature type="signal peptide" evidence="2">
    <location>
        <begin position="1"/>
        <end position="24"/>
    </location>
</feature>
<dbReference type="EMBL" id="AK362288">
    <property type="protein sequence ID" value="BAJ93492.1"/>
    <property type="molecule type" value="mRNA"/>
</dbReference>
<dbReference type="AlphaFoldDB" id="F2DEH1"/>
<sequence length="408" mass="41948">MMSSSTVLTTAILATLLFASSTMGHSQMRCAKYNPQTGDCYAPIRNAGESFTEEAHDISTGQGGLCQKPMSTPITASYSNGPSCGYAPCPLGMGSFTAGEKFYVQWVARNHADAVQTPGNITLYLSPAESVNQGQDVTADVFGQNKFCTAPFMSCNGQNGDLVPCYAPCTFPSNVQPGVYTLWWKWVWPGHTSVYSTCADIYVVASGSNTPTTPSTPSQPSTTGAKVAVPSTTGSKPSTPSTPSTTGKTQPSTTGAKAATAPSTTGAAATPAPTPTPTPVPSSGSSCTTSGYMKCLTSETYSMCNAGSWGPSQSCAVGTQCSPSGNYIYCVIPSKTPVPTPSTPTTPSSSTSSSASDSCVMGSQKCTGTNTYQTCGNGKNGPTWSANQSCQSGLSCHASSTSTNIYCY</sequence>
<dbReference type="PANTHER" id="PTHR35559">
    <property type="entry name" value="CHITIN-BINDING TYPE-4 DOMAIN-CONTAINING PROTEIN"/>
    <property type="match status" value="1"/>
</dbReference>
<feature type="chain" id="PRO_5003277254" evidence="2">
    <location>
        <begin position="25"/>
        <end position="408"/>
    </location>
</feature>
<evidence type="ECO:0000256" key="1">
    <source>
        <dbReference type="SAM" id="MobiDB-lite"/>
    </source>
</evidence>
<feature type="region of interest" description="Disordered" evidence="1">
    <location>
        <begin position="209"/>
        <end position="286"/>
    </location>
</feature>
<feature type="compositionally biased region" description="Low complexity" evidence="1">
    <location>
        <begin position="230"/>
        <end position="271"/>
    </location>
</feature>
<evidence type="ECO:0000313" key="3">
    <source>
        <dbReference type="EMBL" id="BAJ93492.1"/>
    </source>
</evidence>
<evidence type="ECO:0000256" key="2">
    <source>
        <dbReference type="SAM" id="SignalP"/>
    </source>
</evidence>
<protein>
    <submittedName>
        <fullName evidence="3">Predicted protein</fullName>
    </submittedName>
</protein>
<organism evidence="3">
    <name type="scientific">Hordeum vulgare subsp. vulgare</name>
    <name type="common">Domesticated barley</name>
    <dbReference type="NCBI Taxonomy" id="112509"/>
    <lineage>
        <taxon>Eukaryota</taxon>
        <taxon>Viridiplantae</taxon>
        <taxon>Streptophyta</taxon>
        <taxon>Embryophyta</taxon>
        <taxon>Tracheophyta</taxon>
        <taxon>Spermatophyta</taxon>
        <taxon>Magnoliopsida</taxon>
        <taxon>Liliopsida</taxon>
        <taxon>Poales</taxon>
        <taxon>Poaceae</taxon>
        <taxon>BOP clade</taxon>
        <taxon>Pooideae</taxon>
        <taxon>Triticodae</taxon>
        <taxon>Triticeae</taxon>
        <taxon>Hordeinae</taxon>
        <taxon>Hordeum</taxon>
    </lineage>
</organism>
<feature type="compositionally biased region" description="Low complexity" evidence="1">
    <location>
        <begin position="209"/>
        <end position="223"/>
    </location>
</feature>